<evidence type="ECO:0000313" key="3">
    <source>
        <dbReference type="Proteomes" id="UP000199473"/>
    </source>
</evidence>
<name>A0A1I4AWX4_9PROT</name>
<evidence type="ECO:0000313" key="2">
    <source>
        <dbReference type="EMBL" id="SFK60793.1"/>
    </source>
</evidence>
<dbReference type="RefSeq" id="WP_175533912.1">
    <property type="nucleotide sequence ID" value="NZ_FOSQ01000004.1"/>
</dbReference>
<evidence type="ECO:0000259" key="1">
    <source>
        <dbReference type="Pfam" id="PF13452"/>
    </source>
</evidence>
<keyword evidence="3" id="KW-1185">Reference proteome</keyword>
<dbReference type="SUPFAM" id="SSF54637">
    <property type="entry name" value="Thioesterase/thiol ester dehydrase-isomerase"/>
    <property type="match status" value="1"/>
</dbReference>
<accession>A0A1I4AWX4</accession>
<dbReference type="InterPro" id="IPR039569">
    <property type="entry name" value="FAS1-like_DH_region"/>
</dbReference>
<dbReference type="Gene3D" id="3.10.129.10">
    <property type="entry name" value="Hotdog Thioesterase"/>
    <property type="match status" value="1"/>
</dbReference>
<dbReference type="AlphaFoldDB" id="A0A1I4AWX4"/>
<dbReference type="Pfam" id="PF13452">
    <property type="entry name" value="FAS1_DH_region"/>
    <property type="match status" value="1"/>
</dbReference>
<dbReference type="EMBL" id="FOSQ01000004">
    <property type="protein sequence ID" value="SFK60793.1"/>
    <property type="molecule type" value="Genomic_DNA"/>
</dbReference>
<protein>
    <submittedName>
        <fullName evidence="2">Acyl dehydratase</fullName>
    </submittedName>
</protein>
<dbReference type="InterPro" id="IPR029069">
    <property type="entry name" value="HotDog_dom_sf"/>
</dbReference>
<proteinExistence type="predicted"/>
<dbReference type="Proteomes" id="UP000199473">
    <property type="component" value="Unassembled WGS sequence"/>
</dbReference>
<reference evidence="2 3" key="1">
    <citation type="submission" date="2016-10" db="EMBL/GenBank/DDBJ databases">
        <authorList>
            <person name="de Groot N.N."/>
        </authorList>
    </citation>
    <scope>NUCLEOTIDE SEQUENCE [LARGE SCALE GENOMIC DNA]</scope>
    <source>
        <strain evidence="2 3">DSM 19981</strain>
    </source>
</reference>
<organism evidence="2 3">
    <name type="scientific">Falsiroseomonas stagni DSM 19981</name>
    <dbReference type="NCBI Taxonomy" id="1123062"/>
    <lineage>
        <taxon>Bacteria</taxon>
        <taxon>Pseudomonadati</taxon>
        <taxon>Pseudomonadota</taxon>
        <taxon>Alphaproteobacteria</taxon>
        <taxon>Acetobacterales</taxon>
        <taxon>Roseomonadaceae</taxon>
        <taxon>Falsiroseomonas</taxon>
    </lineage>
</organism>
<sequence length="157" mass="17492">MSAVVTGPSDAEAQAFLDSLIGPLGEDVTTLVELGAVRRMALCMDDFDPIHFDEAAAKARGYRGVVAPWPLLWLYFFTCTIYEHDFPFGKATVHGADEYEFHEPMIVGDVITVRTAMVDAKLKHGKSGRLGQVVSERRFTNQRGELCAVLRTILFRR</sequence>
<dbReference type="CDD" id="cd03441">
    <property type="entry name" value="R_hydratase_like"/>
    <property type="match status" value="1"/>
</dbReference>
<dbReference type="STRING" id="1123062.SAMN02745775_104241"/>
<feature type="domain" description="FAS1-like dehydratase" evidence="1">
    <location>
        <begin position="22"/>
        <end position="146"/>
    </location>
</feature>
<gene>
    <name evidence="2" type="ORF">SAMN02745775_104241</name>
</gene>